<dbReference type="InterPro" id="IPR027383">
    <property type="entry name" value="Znf_put"/>
</dbReference>
<proteinExistence type="predicted"/>
<evidence type="ECO:0000259" key="2">
    <source>
        <dbReference type="Pfam" id="PF13490"/>
    </source>
</evidence>
<sequence>MTDNVYVDCSTCREALSARLDGEDEGVPAAEVDAHLETCADCREWQDTATSLNRTLRVRAATPVPDLAAAILDAAPPITPPAPRGWLVRTVLGGVAVAQLTLGLAQVLGTGSSVHGGHASGLDSSHLFNESTAWNLAVGLGLLWTALRPAATAGMLPVTAAFVAVLIPYSASDLVDGTATAGRVLSHSLLLAALALLAITHFRDRGPGGRTTSSDSDTAGTGDSSESSRSEEKPRARRVRLRPVSRRHVA</sequence>
<organism evidence="3 4">
    <name type="scientific">Lentzea pudingi</name>
    <dbReference type="NCBI Taxonomy" id="1789439"/>
    <lineage>
        <taxon>Bacteria</taxon>
        <taxon>Bacillati</taxon>
        <taxon>Actinomycetota</taxon>
        <taxon>Actinomycetes</taxon>
        <taxon>Pseudonocardiales</taxon>
        <taxon>Pseudonocardiaceae</taxon>
        <taxon>Lentzea</taxon>
    </lineage>
</organism>
<reference evidence="4" key="1">
    <citation type="journal article" date="2019" name="Int. J. Syst. Evol. Microbiol.">
        <title>The Global Catalogue of Microorganisms (GCM) 10K type strain sequencing project: providing services to taxonomists for standard genome sequencing and annotation.</title>
        <authorList>
            <consortium name="The Broad Institute Genomics Platform"/>
            <consortium name="The Broad Institute Genome Sequencing Center for Infectious Disease"/>
            <person name="Wu L."/>
            <person name="Ma J."/>
        </authorList>
    </citation>
    <scope>NUCLEOTIDE SEQUENCE [LARGE SCALE GENOMIC DNA]</scope>
    <source>
        <strain evidence="4">CGMCC 4.7319</strain>
    </source>
</reference>
<name>A0ABQ2HQJ5_9PSEU</name>
<accession>A0ABQ2HQJ5</accession>
<dbReference type="EMBL" id="BMNC01000003">
    <property type="protein sequence ID" value="GGM87319.1"/>
    <property type="molecule type" value="Genomic_DNA"/>
</dbReference>
<dbReference type="Pfam" id="PF13490">
    <property type="entry name" value="zf-HC2"/>
    <property type="match status" value="1"/>
</dbReference>
<evidence type="ECO:0000256" key="1">
    <source>
        <dbReference type="SAM" id="MobiDB-lite"/>
    </source>
</evidence>
<keyword evidence="4" id="KW-1185">Reference proteome</keyword>
<gene>
    <name evidence="3" type="ORF">GCM10011609_24890</name>
</gene>
<feature type="compositionally biased region" description="Basic residues" evidence="1">
    <location>
        <begin position="235"/>
        <end position="250"/>
    </location>
</feature>
<feature type="region of interest" description="Disordered" evidence="1">
    <location>
        <begin position="206"/>
        <end position="250"/>
    </location>
</feature>
<evidence type="ECO:0000313" key="3">
    <source>
        <dbReference type="EMBL" id="GGM87319.1"/>
    </source>
</evidence>
<dbReference type="RefSeq" id="WP_189154836.1">
    <property type="nucleotide sequence ID" value="NZ_BMNC01000003.1"/>
</dbReference>
<feature type="compositionally biased region" description="Low complexity" evidence="1">
    <location>
        <begin position="210"/>
        <end position="225"/>
    </location>
</feature>
<dbReference type="Proteomes" id="UP000597656">
    <property type="component" value="Unassembled WGS sequence"/>
</dbReference>
<evidence type="ECO:0000313" key="4">
    <source>
        <dbReference type="Proteomes" id="UP000597656"/>
    </source>
</evidence>
<comment type="caution">
    <text evidence="3">The sequence shown here is derived from an EMBL/GenBank/DDBJ whole genome shotgun (WGS) entry which is preliminary data.</text>
</comment>
<feature type="domain" description="Putative zinc-finger" evidence="2">
    <location>
        <begin position="9"/>
        <end position="43"/>
    </location>
</feature>
<protein>
    <submittedName>
        <fullName evidence="3">Membrane protein</fullName>
    </submittedName>
</protein>